<reference evidence="2 4" key="1">
    <citation type="journal article" date="2003" name="J. Gen. Virol.">
        <title>The human cytomegalovirus genome revisited: comparison with the chimpanzee cytomegalovirus genome.</title>
        <authorList>
            <person name="Davison A.J."/>
            <person name="Dolan A."/>
            <person name="Akter P."/>
            <person name="Addison C."/>
            <person name="Dargan D.J."/>
            <person name="Alcendor D.J."/>
            <person name="McGeoch D.J."/>
            <person name="Hayward G.S."/>
        </authorList>
    </citation>
    <scope>NUCLEOTIDE SEQUENCE [LARGE SCALE GENOMIC DNA]</scope>
    <source>
        <strain evidence="2">Heberling</strain>
    </source>
</reference>
<evidence type="ECO:0000313" key="4">
    <source>
        <dbReference type="Proteomes" id="UP000099188"/>
    </source>
</evidence>
<gene>
    <name evidence="2" type="primary">US26</name>
    <name evidence="2" type="ORF">CCMVgp156</name>
</gene>
<proteinExistence type="predicted"/>
<accession>Q8QRT4</accession>
<sequence>MRQSYRYASGAVVRRTLRGLRKIFTCQDSRQEVRQLVRSYADMNISLPIPAPNGWRLDFVEFQDIFGESAVIDGPDSPWGRLICCEESLEPLGVLQYSSSVLPVLRRPRTSSDEEDSEDEDFFLYVEEIESPSRARLVLLLGRYETMWCLDREQQTLYYLAHSLDDFARHGLLHLEVIYADKMRTPLLTTQPDNMICDLRLHDHNINELQRVACRYRGECIPLRTPGEMTRPLMLCGHADNLKGVWPFICMETPQFHNLLKFFVDCLCCEAMVLGVVGESLPSGLFHAEFVLLADRGCVIFYFDVFRREMWRLANDIDMLFTVGLMKIYQAGRRFHFAVEDAERLEMPGRCPHENFPFWDRFGAVERVRSFQRHHEQRYKWLVRRDRFYSRTDGCYARNSLDEVSGASDVSWDPRVRPDYPQISDLECAKQYWQQLNDHVREQTQRYGPSRRYTMWYGMTSRLERAVKRLQQRIPRRDLMNPSLVSQGLCVYYSDEDEKPEAENGGDSSDEEENQKQRTKSEGGSGTEAEKTTGKNKKVEEDISPAYRRVLTRRAARAAVLEGRPAPKPAMPHPSSYLPFWI</sequence>
<name>Q8QRT4_9BETA</name>
<dbReference type="GeneID" id="935602"/>
<evidence type="ECO:0000256" key="1">
    <source>
        <dbReference type="SAM" id="MobiDB-lite"/>
    </source>
</evidence>
<reference evidence="3" key="2">
    <citation type="submission" date="2021-05" db="EMBL/GenBank/DDBJ databases">
        <title>Cloning and multi-omic analysis of chimpanzee cytomegalovirus: a resource for comparative functional genomics.</title>
        <authorList>
            <person name="Phan Q.V."/>
        </authorList>
    </citation>
    <scope>NUCLEOTIDE SEQUENCE</scope>
    <source>
        <strain evidence="3">Heberling</strain>
    </source>
</reference>
<organism evidence="2 4">
    <name type="scientific">Panine betaherpesvirus 2</name>
    <name type="common">Chimpanzee cytomegalovirus</name>
    <dbReference type="NCBI Taxonomy" id="188763"/>
    <lineage>
        <taxon>Viruses</taxon>
        <taxon>Duplodnaviria</taxon>
        <taxon>Heunggongvirae</taxon>
        <taxon>Peploviricota</taxon>
        <taxon>Herviviricetes</taxon>
        <taxon>Herpesvirales</taxon>
        <taxon>Orthoherpesviridae</taxon>
        <taxon>Betaherpesvirinae</taxon>
        <taxon>Cytomegalovirus</taxon>
        <taxon>Cytomegalovirus paninebeta2</taxon>
    </lineage>
</organism>
<feature type="compositionally biased region" description="Basic and acidic residues" evidence="1">
    <location>
        <begin position="528"/>
        <end position="541"/>
    </location>
</feature>
<dbReference type="EMBL" id="AF480884">
    <property type="protein sequence ID" value="AAM00804.1"/>
    <property type="molecule type" value="Genomic_DNA"/>
</dbReference>
<dbReference type="OrthoDB" id="2853at10239"/>
<evidence type="ECO:0000313" key="3">
    <source>
        <dbReference type="EMBL" id="QXV67922.1"/>
    </source>
</evidence>
<dbReference type="Pfam" id="PF02393">
    <property type="entry name" value="US22"/>
    <property type="match status" value="2"/>
</dbReference>
<dbReference type="KEGG" id="vg:935602"/>
<dbReference type="InterPro" id="IPR003360">
    <property type="entry name" value="US22-like"/>
</dbReference>
<keyword evidence="4" id="KW-1185">Reference proteome</keyword>
<dbReference type="Proteomes" id="UP000099188">
    <property type="component" value="Segment"/>
</dbReference>
<dbReference type="RefSeq" id="NP_612798.1">
    <property type="nucleotide sequence ID" value="NC_003521.1"/>
</dbReference>
<feature type="region of interest" description="Disordered" evidence="1">
    <location>
        <begin position="497"/>
        <end position="548"/>
    </location>
</feature>
<protein>
    <submittedName>
        <fullName evidence="2">Protein US26</fullName>
    </submittedName>
</protein>
<dbReference type="EMBL" id="MZ151943">
    <property type="protein sequence ID" value="QXV67922.1"/>
    <property type="molecule type" value="Genomic_DNA"/>
</dbReference>
<evidence type="ECO:0000313" key="2">
    <source>
        <dbReference type="EMBL" id="AAM00804.1"/>
    </source>
</evidence>